<keyword evidence="5" id="KW-0998">Cell outer membrane</keyword>
<evidence type="ECO:0000256" key="3">
    <source>
        <dbReference type="ARBA" id="ARBA00022692"/>
    </source>
</evidence>
<keyword evidence="3" id="KW-0812">Transmembrane</keyword>
<dbReference type="GO" id="GO:0009279">
    <property type="term" value="C:cell outer membrane"/>
    <property type="evidence" value="ECO:0007669"/>
    <property type="project" value="UniProtKB-SubCell"/>
</dbReference>
<protein>
    <submittedName>
        <fullName evidence="6">Uncharacterized protein</fullName>
    </submittedName>
</protein>
<keyword evidence="4" id="KW-0472">Membrane</keyword>
<sequence>ALNANNLFDRVYYQRLSDANWTNYYGEPRNFMLTVRAEY</sequence>
<feature type="non-terminal residue" evidence="6">
    <location>
        <position position="1"/>
    </location>
</feature>
<dbReference type="InterPro" id="IPR036942">
    <property type="entry name" value="Beta-barrel_TonB_sf"/>
</dbReference>
<evidence type="ECO:0000313" key="6">
    <source>
        <dbReference type="EMBL" id="GAF92497.1"/>
    </source>
</evidence>
<keyword evidence="2" id="KW-0813">Transport</keyword>
<accession>X0TWI5</accession>
<evidence type="ECO:0000256" key="4">
    <source>
        <dbReference type="ARBA" id="ARBA00023136"/>
    </source>
</evidence>
<dbReference type="Gene3D" id="2.40.170.20">
    <property type="entry name" value="TonB-dependent receptor, beta-barrel domain"/>
    <property type="match status" value="1"/>
</dbReference>
<evidence type="ECO:0000256" key="5">
    <source>
        <dbReference type="ARBA" id="ARBA00023237"/>
    </source>
</evidence>
<reference evidence="6" key="1">
    <citation type="journal article" date="2014" name="Front. Microbiol.">
        <title>High frequency of phylogenetically diverse reductive dehalogenase-homologous genes in deep subseafloor sedimentary metagenomes.</title>
        <authorList>
            <person name="Kawai M."/>
            <person name="Futagami T."/>
            <person name="Toyoda A."/>
            <person name="Takaki Y."/>
            <person name="Nishi S."/>
            <person name="Hori S."/>
            <person name="Arai W."/>
            <person name="Tsubouchi T."/>
            <person name="Morono Y."/>
            <person name="Uchiyama I."/>
            <person name="Ito T."/>
            <person name="Fujiyama A."/>
            <person name="Inagaki F."/>
            <person name="Takami H."/>
        </authorList>
    </citation>
    <scope>NUCLEOTIDE SEQUENCE</scope>
    <source>
        <strain evidence="6">Expedition CK06-06</strain>
    </source>
</reference>
<dbReference type="SUPFAM" id="SSF56935">
    <property type="entry name" value="Porins"/>
    <property type="match status" value="1"/>
</dbReference>
<organism evidence="6">
    <name type="scientific">marine sediment metagenome</name>
    <dbReference type="NCBI Taxonomy" id="412755"/>
    <lineage>
        <taxon>unclassified sequences</taxon>
        <taxon>metagenomes</taxon>
        <taxon>ecological metagenomes</taxon>
    </lineage>
</organism>
<dbReference type="PROSITE" id="PS52016">
    <property type="entry name" value="TONB_DEPENDENT_REC_3"/>
    <property type="match status" value="1"/>
</dbReference>
<gene>
    <name evidence="6" type="ORF">S01H1_24259</name>
</gene>
<comment type="subcellular location">
    <subcellularLocation>
        <location evidence="1">Cell outer membrane</location>
        <topology evidence="1">Multi-pass membrane protein</topology>
    </subcellularLocation>
</comment>
<proteinExistence type="predicted"/>
<dbReference type="EMBL" id="BARS01014347">
    <property type="protein sequence ID" value="GAF92497.1"/>
    <property type="molecule type" value="Genomic_DNA"/>
</dbReference>
<name>X0TWI5_9ZZZZ</name>
<dbReference type="InterPro" id="IPR039426">
    <property type="entry name" value="TonB-dep_rcpt-like"/>
</dbReference>
<evidence type="ECO:0000256" key="1">
    <source>
        <dbReference type="ARBA" id="ARBA00004571"/>
    </source>
</evidence>
<dbReference type="AlphaFoldDB" id="X0TWI5"/>
<comment type="caution">
    <text evidence="6">The sequence shown here is derived from an EMBL/GenBank/DDBJ whole genome shotgun (WGS) entry which is preliminary data.</text>
</comment>
<evidence type="ECO:0000256" key="2">
    <source>
        <dbReference type="ARBA" id="ARBA00022448"/>
    </source>
</evidence>